<dbReference type="RefSeq" id="WP_001918044.1">
    <property type="nucleotide sequence ID" value="NZ_JH976569.1"/>
</dbReference>
<dbReference type="Proteomes" id="UP000001345">
    <property type="component" value="Unassembled WGS sequence"/>
</dbReference>
<comment type="caution">
    <text evidence="2">The sequence shown here is derived from an EMBL/GenBank/DDBJ whole genome shotgun (WGS) entry which is preliminary data.</text>
</comment>
<evidence type="ECO:0000313" key="2">
    <source>
        <dbReference type="EMBL" id="EKQ72608.1"/>
    </source>
</evidence>
<accession>A0AB72ZVY4</accession>
<evidence type="ECO:0000313" key="3">
    <source>
        <dbReference type="Proteomes" id="UP000001345"/>
    </source>
</evidence>
<feature type="region of interest" description="Disordered" evidence="1">
    <location>
        <begin position="385"/>
        <end position="420"/>
    </location>
</feature>
<proteinExistence type="predicted"/>
<organism evidence="2 3">
    <name type="scientific">Helicobacter pylori GAM100Ai</name>
    <dbReference type="NCBI Taxonomy" id="1159019"/>
    <lineage>
        <taxon>Bacteria</taxon>
        <taxon>Pseudomonadati</taxon>
        <taxon>Campylobacterota</taxon>
        <taxon>Epsilonproteobacteria</taxon>
        <taxon>Campylobacterales</taxon>
        <taxon>Helicobacteraceae</taxon>
        <taxon>Helicobacter</taxon>
    </lineage>
</organism>
<feature type="region of interest" description="Disordered" evidence="1">
    <location>
        <begin position="357"/>
        <end position="376"/>
    </location>
</feature>
<name>A0AB72ZVY4_HELPX</name>
<dbReference type="EMBL" id="ANFP01000017">
    <property type="protein sequence ID" value="EKQ72608.1"/>
    <property type="molecule type" value="Genomic_DNA"/>
</dbReference>
<protein>
    <submittedName>
        <fullName evidence="2">Uncharacterized protein</fullName>
    </submittedName>
</protein>
<feature type="region of interest" description="Disordered" evidence="1">
    <location>
        <begin position="108"/>
        <end position="130"/>
    </location>
</feature>
<evidence type="ECO:0000256" key="1">
    <source>
        <dbReference type="SAM" id="MobiDB-lite"/>
    </source>
</evidence>
<feature type="region of interest" description="Disordered" evidence="1">
    <location>
        <begin position="442"/>
        <end position="468"/>
    </location>
</feature>
<feature type="compositionally biased region" description="Basic and acidic residues" evidence="1">
    <location>
        <begin position="154"/>
        <end position="163"/>
    </location>
</feature>
<dbReference type="AlphaFoldDB" id="A0AB72ZVY4"/>
<reference evidence="3" key="1">
    <citation type="submission" date="2023-07" db="EMBL/GenBank/DDBJ databases">
        <authorList>
            <person name="Weinstock G."/>
            <person name="Sodergren E."/>
            <person name="Lobos E.A."/>
            <person name="Fulton L."/>
            <person name="Fulton R."/>
            <person name="Courtney L."/>
            <person name="Fronick C."/>
            <person name="O'Laughlin M."/>
            <person name="Godfrey J."/>
            <person name="Wilson R.M."/>
            <person name="Miner T."/>
            <person name="Farmer C."/>
            <person name="Delehaunty K."/>
            <person name="Cordes M."/>
            <person name="Minx P."/>
            <person name="Tomlinson C."/>
            <person name="Chen J."/>
            <person name="Wollam A."/>
            <person name="Pepin K.H."/>
            <person name="Bhonagiri V."/>
            <person name="Zhang X."/>
            <person name="Suruliraj S."/>
            <person name="Antonio M."/>
            <person name="Secka O."/>
            <person name="Thomas J."/>
            <person name="Warren W."/>
            <person name="Mitreva M."/>
            <person name="Mardis E.R."/>
            <person name="Wilson R.K."/>
        </authorList>
    </citation>
    <scope>NUCLEOTIDE SEQUENCE [LARGE SCALE GENOMIC DNA]</scope>
    <source>
        <strain evidence="3">GAM100Ai</strain>
    </source>
</reference>
<sequence>MIDKARKNLKDIKSIFLYWYEIFGSNDKSKDMMKAFMKDLAFAKNKNEVIKAQDNELVKEFMQELNDLSFKEQLEFYQTNRDYDPSLDNDENSSELLDAFTGSLENLEKQEITPIREQKRESGWQNNEDNKENGELEKAFEKDLSFSQSNPIPLDKKETSKEEKEEELESKEKEPKETLGFTHSLGVSVLRSRIEEVKNHFNEKEKEKGSNKRFSDKEFKKFLKDRAKNGMTNEEMQVLLLMINNKKGNLRPSHKEFLQECLIEAVLHNKNINKTTEYAIRNNIAHLPINKTEGFLVRTYNHSLGIFNENIAEKLKIPKKEKEILQPLNANEKQVLNTALENNEIDARTFKPWDLGSKEASKENASMSEEVTQNNSKLSHFNENSTAQNSVGQNNVKEPNTKSNNSKQNHSLSNSDLTSNTDYNKLVADMFENQMDANGNYVGKKSSTQAYDNKTPYKVATGNASEYSSYLYSKKTKSKDVGMER</sequence>
<gene>
    <name evidence="2" type="ORF">HMPREF1391_00417</name>
</gene>
<feature type="compositionally biased region" description="Polar residues" evidence="1">
    <location>
        <begin position="363"/>
        <end position="376"/>
    </location>
</feature>
<feature type="region of interest" description="Disordered" evidence="1">
    <location>
        <begin position="143"/>
        <end position="178"/>
    </location>
</feature>